<reference evidence="1 2" key="1">
    <citation type="submission" date="2018-05" db="EMBL/GenBank/DDBJ databases">
        <title>The Hungate 1000. A catalogue of reference genomes from the rumen microbiome.</title>
        <authorList>
            <person name="Kelly W."/>
        </authorList>
    </citation>
    <scope>NUCLEOTIDE SEQUENCE [LARGE SCALE GENOMIC DNA]</scope>
    <source>
        <strain evidence="1 2">SAb67</strain>
    </source>
</reference>
<name>A0A315XVP7_RUMFL</name>
<protein>
    <submittedName>
        <fullName evidence="1">Uncharacterized protein</fullName>
    </submittedName>
</protein>
<dbReference type="RefSeq" id="WP_109727345.1">
    <property type="nucleotide sequence ID" value="NZ_QGDI01000011.1"/>
</dbReference>
<proteinExistence type="predicted"/>
<evidence type="ECO:0000313" key="2">
    <source>
        <dbReference type="Proteomes" id="UP000245720"/>
    </source>
</evidence>
<gene>
    <name evidence="1" type="ORF">IE37_02619</name>
</gene>
<dbReference type="AlphaFoldDB" id="A0A315XVP7"/>
<organism evidence="1 2">
    <name type="scientific">Ruminococcus flavefaciens</name>
    <dbReference type="NCBI Taxonomy" id="1265"/>
    <lineage>
        <taxon>Bacteria</taxon>
        <taxon>Bacillati</taxon>
        <taxon>Bacillota</taxon>
        <taxon>Clostridia</taxon>
        <taxon>Eubacteriales</taxon>
        <taxon>Oscillospiraceae</taxon>
        <taxon>Ruminococcus</taxon>
    </lineage>
</organism>
<evidence type="ECO:0000313" key="1">
    <source>
        <dbReference type="EMBL" id="PWJ10973.1"/>
    </source>
</evidence>
<dbReference type="OrthoDB" id="1832727at2"/>
<dbReference type="EMBL" id="QGDI01000011">
    <property type="protein sequence ID" value="PWJ10973.1"/>
    <property type="molecule type" value="Genomic_DNA"/>
</dbReference>
<comment type="caution">
    <text evidence="1">The sequence shown here is derived from an EMBL/GenBank/DDBJ whole genome shotgun (WGS) entry which is preliminary data.</text>
</comment>
<dbReference type="Proteomes" id="UP000245720">
    <property type="component" value="Unassembled WGS sequence"/>
</dbReference>
<accession>A0A315XVP7</accession>
<sequence>MIKVEWSIEEMVAIVAIYFKSKLSDSYELKEELLDLSKRLNKRADILGIEHDEKYRNYNGMKKMFENIRYIDSNGEKGLSGASLLMKEVVGLYHSNNYVFEQIAKDFNEKY</sequence>